<dbReference type="PANTHER" id="PTHR46103">
    <property type="entry name" value="RRNA METHYLTRANSFERASE 1, MITOCHONDRIAL"/>
    <property type="match status" value="1"/>
</dbReference>
<feature type="domain" description="RNA 2-O ribose methyltransferase substrate binding" evidence="11">
    <location>
        <begin position="89"/>
        <end position="182"/>
    </location>
</feature>
<dbReference type="SUPFAM" id="SSF75217">
    <property type="entry name" value="alpha/beta knot"/>
    <property type="match status" value="1"/>
</dbReference>
<dbReference type="InterPro" id="IPR047182">
    <property type="entry name" value="MRM1"/>
</dbReference>
<dbReference type="Pfam" id="PF00588">
    <property type="entry name" value="SpoU_methylase"/>
    <property type="match status" value="1"/>
</dbReference>
<dbReference type="InterPro" id="IPR047261">
    <property type="entry name" value="MRM1_MeTrfase_dom"/>
</dbReference>
<accession>A0ABR1KZD0</accession>
<evidence type="ECO:0000256" key="7">
    <source>
        <dbReference type="ARBA" id="ARBA00022946"/>
    </source>
</evidence>
<dbReference type="CDD" id="cd18105">
    <property type="entry name" value="SpoU-like_MRM1"/>
    <property type="match status" value="1"/>
</dbReference>
<comment type="subcellular location">
    <subcellularLocation>
        <location evidence="1">Mitochondrion</location>
    </subcellularLocation>
</comment>
<dbReference type="EMBL" id="JBBPHU010000002">
    <property type="protein sequence ID" value="KAK7522005.1"/>
    <property type="molecule type" value="Genomic_DNA"/>
</dbReference>
<evidence type="ECO:0000256" key="1">
    <source>
        <dbReference type="ARBA" id="ARBA00004173"/>
    </source>
</evidence>
<keyword evidence="7" id="KW-0809">Transit peptide</keyword>
<evidence type="ECO:0000256" key="8">
    <source>
        <dbReference type="ARBA" id="ARBA00023128"/>
    </source>
</evidence>
<keyword evidence="4 12" id="KW-0489">Methyltransferase</keyword>
<protein>
    <recommendedName>
        <fullName evidence="9">rRNA methyltransferase 1, mitochondrial</fullName>
    </recommendedName>
</protein>
<dbReference type="InterPro" id="IPR013123">
    <property type="entry name" value="SpoU_subst-bd"/>
</dbReference>
<dbReference type="GO" id="GO:0032259">
    <property type="term" value="P:methylation"/>
    <property type="evidence" value="ECO:0007669"/>
    <property type="project" value="UniProtKB-KW"/>
</dbReference>
<comment type="caution">
    <text evidence="12">The sequence shown here is derived from an EMBL/GenBank/DDBJ whole genome shotgun (WGS) entry which is preliminary data.</text>
</comment>
<proteinExistence type="inferred from homology"/>
<comment type="similarity">
    <text evidence="2">Belongs to the class IV-like SAM-binding methyltransferase superfamily. RNA methyltransferase TrmH family.</text>
</comment>
<feature type="compositionally biased region" description="Basic and acidic residues" evidence="10">
    <location>
        <begin position="45"/>
        <end position="61"/>
    </location>
</feature>
<dbReference type="InterPro" id="IPR001537">
    <property type="entry name" value="SpoU_MeTrfase"/>
</dbReference>
<evidence type="ECO:0000256" key="3">
    <source>
        <dbReference type="ARBA" id="ARBA00022552"/>
    </source>
</evidence>
<dbReference type="Gene3D" id="3.40.1280.10">
    <property type="match status" value="1"/>
</dbReference>
<evidence type="ECO:0000256" key="2">
    <source>
        <dbReference type="ARBA" id="ARBA00007228"/>
    </source>
</evidence>
<evidence type="ECO:0000313" key="12">
    <source>
        <dbReference type="EMBL" id="KAK7522005.1"/>
    </source>
</evidence>
<name>A0ABR1KZD0_9PEZI</name>
<dbReference type="SMART" id="SM00967">
    <property type="entry name" value="SpoU_sub_bind"/>
    <property type="match status" value="1"/>
</dbReference>
<dbReference type="InterPro" id="IPR029064">
    <property type="entry name" value="Ribosomal_eL30-like_sf"/>
</dbReference>
<dbReference type="Gene3D" id="3.30.1330.30">
    <property type="match status" value="1"/>
</dbReference>
<dbReference type="InterPro" id="IPR029026">
    <property type="entry name" value="tRNA_m1G_MTases_N"/>
</dbReference>
<evidence type="ECO:0000256" key="4">
    <source>
        <dbReference type="ARBA" id="ARBA00022603"/>
    </source>
</evidence>
<keyword evidence="5" id="KW-0808">Transferase</keyword>
<keyword evidence="3" id="KW-0698">rRNA processing</keyword>
<dbReference type="InterPro" id="IPR029028">
    <property type="entry name" value="Alpha/beta_knot_MTases"/>
</dbReference>
<dbReference type="Proteomes" id="UP001363622">
    <property type="component" value="Unassembled WGS sequence"/>
</dbReference>
<keyword evidence="6" id="KW-0949">S-adenosyl-L-methionine</keyword>
<dbReference type="SUPFAM" id="SSF55315">
    <property type="entry name" value="L30e-like"/>
    <property type="match status" value="1"/>
</dbReference>
<keyword evidence="13" id="KW-1185">Reference proteome</keyword>
<dbReference type="GO" id="GO:0008168">
    <property type="term" value="F:methyltransferase activity"/>
    <property type="evidence" value="ECO:0007669"/>
    <property type="project" value="UniProtKB-KW"/>
</dbReference>
<organism evidence="12 13">
    <name type="scientific">Phyllosticta citriasiana</name>
    <dbReference type="NCBI Taxonomy" id="595635"/>
    <lineage>
        <taxon>Eukaryota</taxon>
        <taxon>Fungi</taxon>
        <taxon>Dikarya</taxon>
        <taxon>Ascomycota</taxon>
        <taxon>Pezizomycotina</taxon>
        <taxon>Dothideomycetes</taxon>
        <taxon>Dothideomycetes incertae sedis</taxon>
        <taxon>Botryosphaeriales</taxon>
        <taxon>Phyllostictaceae</taxon>
        <taxon>Phyllosticta</taxon>
    </lineage>
</organism>
<sequence length="432" mass="48264">MSAIHNGIRGDNYAEQMRAKIIAYEDRQRRPRRKALTGGEQDDSQTERKNEQEGEIKDQPKDQPNVRPKFQPEEYGSISVPHTTAASKFIYGYSSVFAALKAKRRLLYKLYYHPRARRRASSLKEKTTESHQEDLILALAAGEGQKIKVAQVKEDFLPIMDTISGGRPHNGVVLETSPLPVKPVERLTAVSRLDPWFSVSLARQSPEELMINGYDSRVRYNSHGWRHPLVLFLHGITDAGNIGAIIRSAHYLGVDAIALASRSTASIDDPVVIKASSGATEAMPILRVNNPYNFLRDSGNNGWRIYAAEAPPPPEDNLSFNEDQNHKAIDQRNTSPLVNFRRPSSKAVFNNHRPLANHPVILMMGGEHAGIDARLATRVHYYVGVRGVHALNVGVDSLNVSVASALIMMEFLKRREKLTPPNKLKPGTNFLF</sequence>
<evidence type="ECO:0000256" key="9">
    <source>
        <dbReference type="ARBA" id="ARBA00034881"/>
    </source>
</evidence>
<evidence type="ECO:0000256" key="10">
    <source>
        <dbReference type="SAM" id="MobiDB-lite"/>
    </source>
</evidence>
<reference evidence="12 13" key="1">
    <citation type="submission" date="2024-04" db="EMBL/GenBank/DDBJ databases">
        <title>Phyllosticta paracitricarpa is synonymous to the EU quarantine fungus P. citricarpa based on phylogenomic analyses.</title>
        <authorList>
            <consortium name="Lawrence Berkeley National Laboratory"/>
            <person name="Van Ingen-Buijs V.A."/>
            <person name="Van Westerhoven A.C."/>
            <person name="Haridas S."/>
            <person name="Skiadas P."/>
            <person name="Martin F."/>
            <person name="Groenewald J.Z."/>
            <person name="Crous P.W."/>
            <person name="Seidl M.F."/>
        </authorList>
    </citation>
    <scope>NUCLEOTIDE SEQUENCE [LARGE SCALE GENOMIC DNA]</scope>
    <source>
        <strain evidence="12 13">CBS 123371</strain>
    </source>
</reference>
<evidence type="ECO:0000313" key="13">
    <source>
        <dbReference type="Proteomes" id="UP001363622"/>
    </source>
</evidence>
<dbReference type="PANTHER" id="PTHR46103:SF1">
    <property type="entry name" value="RRNA METHYLTRANSFERASE 1, MITOCHONDRIAL"/>
    <property type="match status" value="1"/>
</dbReference>
<evidence type="ECO:0000256" key="5">
    <source>
        <dbReference type="ARBA" id="ARBA00022679"/>
    </source>
</evidence>
<feature type="region of interest" description="Disordered" evidence="10">
    <location>
        <begin position="24"/>
        <end position="78"/>
    </location>
</feature>
<evidence type="ECO:0000259" key="11">
    <source>
        <dbReference type="SMART" id="SM00967"/>
    </source>
</evidence>
<evidence type="ECO:0000256" key="6">
    <source>
        <dbReference type="ARBA" id="ARBA00022691"/>
    </source>
</evidence>
<keyword evidence="8" id="KW-0496">Mitochondrion</keyword>
<gene>
    <name evidence="12" type="ORF">IWZ03DRAFT_412179</name>
</gene>